<feature type="compositionally biased region" description="Polar residues" evidence="1">
    <location>
        <begin position="724"/>
        <end position="736"/>
    </location>
</feature>
<feature type="compositionally biased region" description="Gly residues" evidence="1">
    <location>
        <begin position="2273"/>
        <end position="2291"/>
    </location>
</feature>
<dbReference type="SUPFAM" id="SSF55073">
    <property type="entry name" value="Nucleotide cyclase"/>
    <property type="match status" value="2"/>
</dbReference>
<dbReference type="EMBL" id="JAEHOC010000012">
    <property type="protein sequence ID" value="KAG2436965.1"/>
    <property type="molecule type" value="Genomic_DNA"/>
</dbReference>
<feature type="compositionally biased region" description="Low complexity" evidence="1">
    <location>
        <begin position="4725"/>
        <end position="4740"/>
    </location>
</feature>
<feature type="compositionally biased region" description="Low complexity" evidence="1">
    <location>
        <begin position="1792"/>
        <end position="1803"/>
    </location>
</feature>
<feature type="compositionally biased region" description="Pro residues" evidence="1">
    <location>
        <begin position="4299"/>
        <end position="4309"/>
    </location>
</feature>
<feature type="domain" description="Guanylate cyclase" evidence="3">
    <location>
        <begin position="203"/>
        <end position="358"/>
    </location>
</feature>
<feature type="region of interest" description="Disordered" evidence="1">
    <location>
        <begin position="3541"/>
        <end position="3572"/>
    </location>
</feature>
<feature type="region of interest" description="Disordered" evidence="1">
    <location>
        <begin position="4014"/>
        <end position="4041"/>
    </location>
</feature>
<feature type="compositionally biased region" description="Gly residues" evidence="1">
    <location>
        <begin position="1898"/>
        <end position="1909"/>
    </location>
</feature>
<keyword evidence="5" id="KW-1185">Reference proteome</keyword>
<feature type="region of interest" description="Disordered" evidence="1">
    <location>
        <begin position="1776"/>
        <end position="1803"/>
    </location>
</feature>
<feature type="region of interest" description="Disordered" evidence="1">
    <location>
        <begin position="4252"/>
        <end position="4327"/>
    </location>
</feature>
<feature type="region of interest" description="Disordered" evidence="1">
    <location>
        <begin position="2580"/>
        <end position="2650"/>
    </location>
</feature>
<feature type="compositionally biased region" description="Gly residues" evidence="1">
    <location>
        <begin position="852"/>
        <end position="862"/>
    </location>
</feature>
<feature type="compositionally biased region" description="Polar residues" evidence="1">
    <location>
        <begin position="4695"/>
        <end position="4708"/>
    </location>
</feature>
<feature type="region of interest" description="Disordered" evidence="1">
    <location>
        <begin position="3711"/>
        <end position="3736"/>
    </location>
</feature>
<feature type="compositionally biased region" description="Gly residues" evidence="1">
    <location>
        <begin position="4026"/>
        <end position="4041"/>
    </location>
</feature>
<protein>
    <recommendedName>
        <fullName evidence="3">Guanylate cyclase domain-containing protein</fullName>
    </recommendedName>
</protein>
<feature type="compositionally biased region" description="Acidic residues" evidence="1">
    <location>
        <begin position="4839"/>
        <end position="4854"/>
    </location>
</feature>
<feature type="compositionally biased region" description="Gly residues" evidence="1">
    <location>
        <begin position="4789"/>
        <end position="4798"/>
    </location>
</feature>
<comment type="caution">
    <text evidence="4">The sequence shown here is derived from an EMBL/GenBank/DDBJ whole genome shotgun (WGS) entry which is preliminary data.</text>
</comment>
<feature type="compositionally biased region" description="Low complexity" evidence="1">
    <location>
        <begin position="2943"/>
        <end position="2956"/>
    </location>
</feature>
<feature type="region of interest" description="Disordered" evidence="1">
    <location>
        <begin position="3749"/>
        <end position="3792"/>
    </location>
</feature>
<feature type="region of interest" description="Disordered" evidence="1">
    <location>
        <begin position="1816"/>
        <end position="1835"/>
    </location>
</feature>
<feature type="compositionally biased region" description="Low complexity" evidence="1">
    <location>
        <begin position="2292"/>
        <end position="2303"/>
    </location>
</feature>
<feature type="region of interest" description="Disordered" evidence="1">
    <location>
        <begin position="3302"/>
        <end position="3364"/>
    </location>
</feature>
<feature type="compositionally biased region" description="Low complexity" evidence="1">
    <location>
        <begin position="797"/>
        <end position="810"/>
    </location>
</feature>
<feature type="region of interest" description="Disordered" evidence="1">
    <location>
        <begin position="4559"/>
        <end position="4597"/>
    </location>
</feature>
<feature type="compositionally biased region" description="Basic and acidic residues" evidence="1">
    <location>
        <begin position="3760"/>
        <end position="3769"/>
    </location>
</feature>
<feature type="domain" description="Guanylate cyclase" evidence="3">
    <location>
        <begin position="1488"/>
        <end position="1627"/>
    </location>
</feature>
<dbReference type="Gene3D" id="3.30.70.1230">
    <property type="entry name" value="Nucleotide cyclase"/>
    <property type="match status" value="2"/>
</dbReference>
<feature type="compositionally biased region" description="Polar residues" evidence="1">
    <location>
        <begin position="507"/>
        <end position="518"/>
    </location>
</feature>
<feature type="compositionally biased region" description="Basic and acidic residues" evidence="1">
    <location>
        <begin position="4768"/>
        <end position="4777"/>
    </location>
</feature>
<feature type="compositionally biased region" description="Low complexity" evidence="1">
    <location>
        <begin position="3781"/>
        <end position="3792"/>
    </location>
</feature>
<feature type="region of interest" description="Disordered" evidence="1">
    <location>
        <begin position="3448"/>
        <end position="3498"/>
    </location>
</feature>
<feature type="compositionally biased region" description="Gly residues" evidence="1">
    <location>
        <begin position="3849"/>
        <end position="3860"/>
    </location>
</feature>
<feature type="region of interest" description="Disordered" evidence="1">
    <location>
        <begin position="1228"/>
        <end position="1271"/>
    </location>
</feature>
<sequence length="5035" mass="499793">MAHLLWMSVEDSGLVACTESAAVPVTGPCTLPSSLTYADKYKPYDTDSMLCPSAILTSFLAYTTDIPPDMWDMLTSPFPAPPTPGAVIANGNFTHFFNCSCSRSGDSLVVQSDSGSVQCTASGGSGDNGRTGLIIGIVIVAIVPWLLVAAAVYICVVHKATLNRLVRRKEAEMARKRSKVPGTPGVALQNGRGVLSLSDVMVTWVVTDVAASTQLWEWKPDVMDRAIDMHNVALRQLMDEFGGHEIRNEGDSFTLSFHDAVDAVNFCLKAQEKLMTVDWPKELVEHQRTATVTVGDVTSNPDAAGKGPPLIGGLRVRMGINTGVPDDIFLHDLTDHVDYRGLEYDLAGEICDLAEGGQILMGPRTLQRWNKVNYSALIDPLTADLLRDQQGGSFLQGGGGGLAHGTSGRRGSVTGYGGNLTGGMMGLARESTQLPMYYGSQVGVPTLNGVGPVTGPGGTGPVLSMMPTFRRNSDTHPMVPGAAGAFARMSDTAVPQDASDEEMASSARPSGQAASTPAGTGATRSLRMYRASSPSKRAPPPRADGHSSDGTGAGAGGTPGTGSGLAGGVSAAGGGGGKPQMLSPLLARNRSKLGSPRAIQHSSMSYNDRTRAAGVRAEELENAGRALGYGFGGRGVRRVNSMEGLARLHAVRAAELAAAAASGGASARSSIAGRATGPNGLGKDAALITGGNATEASDEDRGSPRRPSPSRNASGPLQARLSHTRASSAGMQQEATGHSGGGRRRAPLHVEEPDDVASAPLPVPAGLQRWLSHGWRGLPGPALPRPQASSGPGIQMSTAAPGTAAQGPASMPTGSAASMSGGPRVGPGGSRVLWSRMNGGIPAGSALMSTGAGAGGGGGGRASAGNAPAPVAPSLVAGGHSNGGSERTEGPSSQPLQQFTPEEEIAAPAVQPRTLSRVVSLPASAAGAVAAGLSRLAALSTWQRRAGDGSDVPSREGSLRHHNPLYLRNHSRDGGSRGDSGPGTPVRLDSQQQLHLQQQHGPASGAGLPPVSGPISAVHTPVVSANGGALDDGGGPGPAPALMPMPTFGHLLSLNRGGPLVVGGAQSAPFPNTSPLGPVVTGPPSATTEVSRGSRRGPPGPPRMSLTSDAGLGLHPLLLNPMTPGSGGVPMMGHPLLSRLPTGRVSVPNSGVNSRPSPLGLNVALGPDSGMAGGPQSPMAGGGGGGMLEPGPTGDSITSAAGGGGGGAMMRGLTGASTFRRMTYGDHDGNPATGGSAHLASGAGNGDSGGLTQIKGQQGGGPGGLGGMPHPQLSYPNNTTGGGYYAGDMVEQDGLGSGNAASLGGPLGMRGGGGDAEMPLLLRLLGVVQALWRELVGAFSSMMRRCLRCVRLLTSSDDDPGDVDMWAHADSTIVGVGGGLGAGTHKSAAAGIKATETKGVLVDMGYYNFMSVDYNGQGPVGHYVHLMQVVPASVAPRVLLFPWPLSLPVGWEKISPGFFDAPGSSRLLFPAMRELMGADVQSMRPVVTVAFSSIEGFKELSAINVEAAREVLQLHNAAVRETLSTCSGYECKEFNGSFMTTFAMPTGAVEWALTLQLALVAIPWPEDLLACEQAAIVLHPDTDQVLFRGLRCRVGIYAGPIDRVTPHPKTGRADYFGQPVNRAARLMTAAQGGQVVLDQNLLDEVLDEWRRRQEVRRLATIPSDDGGGGSPPDEMGGAMTPSEMRTARSFVSAKSSHRMVKQSSAVGSQSAIASSSPSITNIPELSMQHLSPRGEGSVVSGTAGLVAGIDGAPTSPFGSPHGSILVKAMPSHTLRDYNTDGSLSPRGSLQRTLSPAGSGSTAAAAAGALNNGSAGGAGSGGGAGANGSGANPGRPLDRLLLEQRVQRSARSEPRIQRISRFGLNLPPSMRGGSGIGPAPGPNPGAGGSNHALMSPRDGAGGTSVGGDSVGGAASNSGLNARIPSGQMPVSSPSGAAAGASLPPWGASEGGGNLASMHSPAGAAGLLRRSPGGRVPTSPRGLLMAATAGHMSNVGLSPPMGSPAVAHRDGGHGGPAPSIAHMSWLSQALLTRTSPGGSVHSAIVGPAQVESGSYALAPGLELQPAEWDPAARAGGGAPRARRRQRRASIGAIVENMLVQGRKASITGGHGSSHLGRGAGGERTVSGQPSVPGASGAVSVSRINPVAALARLLPGSPHSHSGGGAPSDRHGGHGDGVAGSGGRAQLHVHISDAPDSPSSNQLISPRSPTNLMSMLVRRMASSPLGQQPPGTSAGGASALPPAALAASGSATGGSASALGDHTPRRHPRSSHGGNAAHGGSGSGGGTGGSGGRSRGSARGPSWSGAHAVPGSRHSQVAGQPGQQVGSPSLPQHLSESATSRSRHHHHHHHHPRMPPPPPPSPPHASVSPALGASGASPLSYRPQLIASQMTADDGGRPQAQSQRVLPVQPPHLHHPLHQHRSTPLMGYPQLSEEMPPRSDSAAGTGGRAGFQTPPRSPTLTQYNQQQLPPSAAAAYMQHQHARPGAHGRDDLPNIGSPAMSAGGMSGAHYAALLMASRSSVGGAPGAEGGGVVMGACLEAHHDSPSRRQPVVAALGPTSSEPFGDEPNIAVLSAAATAAARAAAEAQRSSRTSTATGLRAQSPSGTSLLPSGAGVEGGTGITPRHSGHPSDRPLPLLQPPSLDGSANSPLGLLSGGSNPRAVYAHSSSFVSSQFAEGIDVTVSFAANVQAQRSSDTAATGSGPLQHAPDSTNVGLGLPPIGNATLATRTSTAPGAAGNTEAQAAALDAAAAGAAALDAVVGAARASQPGGMRHCKTDGGAPQALEGPTSASVSDDLTIGNNSLASRLNVPTPMLNRGGYNGRAAAGEADSFVMHGNPMFGTRTTPGSTMHGGGATTDGGEVSYTVLQAPSPLPAPAGRWRGSSTGEPDDPGPQSLDMYATVAAHARAAAAQRASPARSSSQTGYARPPPSPPLKASPQHSHQLPHAAPGSAGPDGPGSSNALLRVGLPPAHPHTMSPPQHIVSAGLARRRSSDGPPPAPSYHYPGSQAQLAAAASGGSGSVRAGAHASGGSGVTSVGAGTSQRRFSRNSSGGMQYSPAVGAPPIPIGNGLESPGVSEAYGYTYGRSNTHDDMQSPTTHAPPGGPGSAVPPARKDTQGSKTTLSGSLYGSAGGHAASAFMSSFDAGALASAGGGILIERTSGGNGPVLLAGGIHVGHVASGAGTASGGAPFLAVDSPARTSMGLSATGSHAASALQCSATAAIPAAPMSATSTSAALAEPGARRRASSGTNGVSLRAAAEAAISQMQLMSGAAGTVASAHGYGHGSVHGATGAGLGSAGGTTLAGGANTNSTAGGGTSQGLGQSHSGSSQQALTPSRVLRKSTSSRGRHGRVGGASYDPAITHGGTPSAGPILGSGAVAGGAGGSMMGAAAAGNSGTLATPRPLRTVSARRARGAYEIAAASGAAGGGFVLPQAVEQLAAFVSAHGGLDIRASPPLDRLGGGGGVTPRSNAQPPGALPLAGGSLGPPGVLQRGDPNLLSLRRSAPGHPLAAAMAAAAAAAASSLAVTAGASGTGPVGQGYAPTRAFASTHGAGPPPPLSRSPSVYQSGLSPSTSAAYESGLAPLPVSLSMHGPASAAHDGGARAVSTSHTVLNMGGSGGVGSPATTTYSRHATTEQLTTLPSGADRPERTSNVPPSASRRNVASALAAAAAAAVAAQQGAAGGSAASGLRGLRSSMPTLPSVAAATASVGSDTTLAGVGGGGGNSSGNTDRGPSMASHLARLRASHQSLPEDVLSQAGASVSREVPRPSDAARSRWRSPRTPPNGTADGDASGSVSAANAGMSLEKLSHPGGPTMDAMMAAANASAVASTTGNTMPGMSGGPTAGASQAAGGANAGGGAAGAGGVPKADKDKESRPAVMAECYKITQQPAGGMGGGGNEVAQSITMIKYTNLKQELERAEEGEGDDVPVPTNMLLVPTVAVDVAIWSLGSFRLKGVTEPIKIVQVLPVSLEGRLSILNKAGLNRGKARCIDRRVACLEVLTLQLPDVSRLSCVSMAGGGDTPGGEEDLGPSGGYGGEDGDGGGYEGGGYAQMDMLGATDDAFATNVTGMGTEHLMGTGPGGGQWQPADLIATDGVPGVGAAGGLHAAHAGSHSFPTAAMQQSIYSGPGGAASGSGNTMGGGSSSMSLSLMQRPPIVLGSPNDSSGRWMPSSMVGGPGMRGNNPLREIDSSEAGLPPISEVVTPVSSPIGRRSRSDVLSQPGGSFALQQATGVGGGALQPLVPSGGLGAAMVSASEADGFPSAGSGGSGLGRRRGMFPPPPVAIPDGPISPPAGGNAGSDVVALPPPPPPPTFLPAPSQQQLSRGLPPHGTALQQAAAAAAAATGGTASGMGPGVPAPGFGTMTSTGSFDPDTSRPDSISLSYAAHRQQVLAAAAGGTGSYTLSPAGTGPYRHVPSGGLGSAALSGGSDSGGEALRSYQQRQAGRNGTGGNGGRASPYGPASGGVWPQASPRYLQQPQPGPLGDGTSPGGGAVPHSTMQSTGLLPTSLSYMATNNPYGNQAGADKGIIVGGGGNHTASGESRDPLGRGYAAMLAAGMDVHSVGGESPADSLMSHRGSGQGGGSGHTGLLRTGGSSCSGAHGSLPPLHEDYHAAEAALEAAATDAGAAHGGGGGGYRAIAPSALATERSSAGNAPSSTVSPLLIDRASSGFYRPYSSGYTPGGPPLTDRSSSGRYPPPSGTATGITPSDRTSSGRYPPGVLPPGISLTTDRSSSGRRNPGSSFGRSEAGGDMPLFSPHGSGLPPLPEVAPPSPKADHPADAHSQRHYHRSTSGSSAGGSPGGSDSGRFGRNLSQKGGMPSRLGPTRSFTAAAQLRRGAGPRGGSDGEEADGEAEEGEEMEDQHGGSGRRWLEDEHPEGAPLGPPGDPSDYHLEHQHQQAHQQGHGQGVNSADSGSGALGGYVGSNYAGSGYAGSGMSGAAASDPRRVPTFATLAPQGSHASTDLLDISASVRSSMAGSGALGPRVGRLSNAGGYAPPAGMAPVDSLRTFGLRHLPEQQQTSASDLLRPFEEGGADQYAPQR</sequence>
<dbReference type="InterPro" id="IPR029787">
    <property type="entry name" value="Nucleotide_cyclase"/>
</dbReference>
<feature type="region of interest" description="Disordered" evidence="1">
    <location>
        <begin position="946"/>
        <end position="1042"/>
    </location>
</feature>
<feature type="compositionally biased region" description="Basic and acidic residues" evidence="1">
    <location>
        <begin position="946"/>
        <end position="959"/>
    </location>
</feature>
<feature type="region of interest" description="Disordered" evidence="1">
    <location>
        <begin position="5008"/>
        <end position="5035"/>
    </location>
</feature>
<feature type="region of interest" description="Disordered" evidence="1">
    <location>
        <begin position="662"/>
        <end position="747"/>
    </location>
</feature>
<feature type="region of interest" description="Disordered" evidence="1">
    <location>
        <begin position="2102"/>
        <end position="2136"/>
    </location>
</feature>
<feature type="compositionally biased region" description="Polar residues" evidence="1">
    <location>
        <begin position="787"/>
        <end position="796"/>
    </location>
</feature>
<dbReference type="Proteomes" id="UP000650467">
    <property type="component" value="Unassembled WGS sequence"/>
</dbReference>
<dbReference type="InterPro" id="IPR050697">
    <property type="entry name" value="Adenylyl/Guanylyl_Cyclase_3/4"/>
</dbReference>
<feature type="region of interest" description="Disordered" evidence="1">
    <location>
        <begin position="2407"/>
        <end position="2492"/>
    </location>
</feature>
<feature type="compositionally biased region" description="Basic and acidic residues" evidence="1">
    <location>
        <begin position="1846"/>
        <end position="1855"/>
    </location>
</feature>
<proteinExistence type="predicted"/>
<feature type="compositionally biased region" description="Low complexity" evidence="1">
    <location>
        <begin position="2580"/>
        <end position="2593"/>
    </location>
</feature>
<accession>A0A835TDT1</accession>
<feature type="compositionally biased region" description="Low complexity" evidence="1">
    <location>
        <begin position="991"/>
        <end position="1000"/>
    </location>
</feature>
<feature type="compositionally biased region" description="Low complexity" evidence="1">
    <location>
        <begin position="1930"/>
        <end position="1946"/>
    </location>
</feature>
<feature type="compositionally biased region" description="Basic residues" evidence="1">
    <location>
        <begin position="2409"/>
        <end position="2418"/>
    </location>
</feature>
<feature type="region of interest" description="Disordered" evidence="1">
    <location>
        <begin position="2151"/>
        <end position="2180"/>
    </location>
</feature>
<feature type="region of interest" description="Disordered" evidence="1">
    <location>
        <begin position="2541"/>
        <end position="2563"/>
    </location>
</feature>
<dbReference type="PANTHER" id="PTHR43081">
    <property type="entry name" value="ADENYLATE CYCLASE, TERMINAL-DIFFERENTIATION SPECIFIC-RELATED"/>
    <property type="match status" value="1"/>
</dbReference>
<organism evidence="4 5">
    <name type="scientific">Chlamydomonas incerta</name>
    <dbReference type="NCBI Taxonomy" id="51695"/>
    <lineage>
        <taxon>Eukaryota</taxon>
        <taxon>Viridiplantae</taxon>
        <taxon>Chlorophyta</taxon>
        <taxon>core chlorophytes</taxon>
        <taxon>Chlorophyceae</taxon>
        <taxon>CS clade</taxon>
        <taxon>Chlamydomonadales</taxon>
        <taxon>Chlamydomonadaceae</taxon>
        <taxon>Chlamydomonas</taxon>
    </lineage>
</organism>
<feature type="region of interest" description="Disordered" evidence="1">
    <location>
        <begin position="4668"/>
        <end position="4918"/>
    </location>
</feature>
<feature type="compositionally biased region" description="Gly residues" evidence="1">
    <location>
        <begin position="1257"/>
        <end position="1267"/>
    </location>
</feature>
<feature type="compositionally biased region" description="Low complexity" evidence="1">
    <location>
        <begin position="3467"/>
        <end position="3477"/>
    </location>
</feature>
<feature type="region of interest" description="Disordered" evidence="1">
    <location>
        <begin position="1072"/>
        <end position="1108"/>
    </location>
</feature>
<dbReference type="GO" id="GO:0009190">
    <property type="term" value="P:cyclic nucleotide biosynthetic process"/>
    <property type="evidence" value="ECO:0007669"/>
    <property type="project" value="InterPro"/>
</dbReference>
<feature type="compositionally biased region" description="Polar residues" evidence="1">
    <location>
        <begin position="3556"/>
        <end position="3572"/>
    </location>
</feature>
<feature type="compositionally biased region" description="Pro residues" evidence="1">
    <location>
        <begin position="4757"/>
        <end position="4767"/>
    </location>
</feature>
<keyword evidence="2" id="KW-1133">Transmembrane helix</keyword>
<evidence type="ECO:0000259" key="3">
    <source>
        <dbReference type="PROSITE" id="PS50125"/>
    </source>
</evidence>
<feature type="compositionally biased region" description="Gly residues" evidence="1">
    <location>
        <begin position="551"/>
        <end position="578"/>
    </location>
</feature>
<feature type="region of interest" description="Disordered" evidence="1">
    <location>
        <begin position="3838"/>
        <end position="3868"/>
    </location>
</feature>
<feature type="compositionally biased region" description="Low complexity" evidence="1">
    <location>
        <begin position="3030"/>
        <end position="3039"/>
    </location>
</feature>
<feature type="compositionally biased region" description="Polar residues" evidence="1">
    <location>
        <begin position="2596"/>
        <end position="2606"/>
    </location>
</feature>
<name>A0A835TDT1_CHLIN</name>
<feature type="compositionally biased region" description="Low complexity" evidence="1">
    <location>
        <begin position="3002"/>
        <end position="3023"/>
    </location>
</feature>
<feature type="region of interest" description="Disordered" evidence="1">
    <location>
        <begin position="4407"/>
        <end position="4496"/>
    </location>
</feature>
<evidence type="ECO:0000256" key="2">
    <source>
        <dbReference type="SAM" id="Phobius"/>
    </source>
</evidence>
<feature type="region of interest" description="Disordered" evidence="1">
    <location>
        <begin position="492"/>
        <end position="583"/>
    </location>
</feature>
<feature type="region of interest" description="Disordered" evidence="1">
    <location>
        <begin position="1846"/>
        <end position="1976"/>
    </location>
</feature>
<feature type="transmembrane region" description="Helical" evidence="2">
    <location>
        <begin position="133"/>
        <end position="154"/>
    </location>
</feature>
<dbReference type="PROSITE" id="PS50125">
    <property type="entry name" value="GUANYLATE_CYCLASE_2"/>
    <property type="match status" value="2"/>
</dbReference>
<feature type="compositionally biased region" description="Basic residues" evidence="1">
    <location>
        <begin position="2338"/>
        <end position="2350"/>
    </location>
</feature>
<feature type="compositionally biased region" description="Low complexity" evidence="1">
    <location>
        <begin position="2899"/>
        <end position="2917"/>
    </location>
</feature>
<feature type="compositionally biased region" description="Polar residues" evidence="1">
    <location>
        <begin position="2455"/>
        <end position="2466"/>
    </location>
</feature>
<feature type="compositionally biased region" description="Polar residues" evidence="1">
    <location>
        <begin position="1779"/>
        <end position="1791"/>
    </location>
</feature>
<feature type="compositionally biased region" description="Low complexity" evidence="1">
    <location>
        <begin position="2226"/>
        <end position="2257"/>
    </location>
</feature>
<feature type="compositionally biased region" description="Gly residues" evidence="1">
    <location>
        <begin position="1871"/>
        <end position="1887"/>
    </location>
</feature>
<keyword evidence="2" id="KW-0812">Transmembrane</keyword>
<evidence type="ECO:0000256" key="1">
    <source>
        <dbReference type="SAM" id="MobiDB-lite"/>
    </source>
</evidence>
<feature type="region of interest" description="Disordered" evidence="1">
    <location>
        <begin position="2764"/>
        <end position="2790"/>
    </location>
</feature>
<feature type="compositionally biased region" description="Low complexity" evidence="1">
    <location>
        <begin position="662"/>
        <end position="677"/>
    </location>
</feature>
<feature type="compositionally biased region" description="Pro residues" evidence="1">
    <location>
        <begin position="4272"/>
        <end position="4286"/>
    </location>
</feature>
<dbReference type="PANTHER" id="PTHR43081:SF1">
    <property type="entry name" value="ADENYLATE CYCLASE, TERMINAL-DIFFERENTIATION SPECIFIC"/>
    <property type="match status" value="1"/>
</dbReference>
<feature type="region of interest" description="Disordered" evidence="1">
    <location>
        <begin position="778"/>
        <end position="837"/>
    </location>
</feature>
<feature type="compositionally biased region" description="Low complexity" evidence="1">
    <location>
        <begin position="2127"/>
        <end position="2136"/>
    </location>
</feature>
<dbReference type="CDD" id="cd07302">
    <property type="entry name" value="CHD"/>
    <property type="match status" value="1"/>
</dbReference>
<feature type="compositionally biased region" description="Low complexity" evidence="1">
    <location>
        <begin position="4416"/>
        <end position="4440"/>
    </location>
</feature>
<feature type="region of interest" description="Disordered" evidence="1">
    <location>
        <begin position="3635"/>
        <end position="3655"/>
    </location>
</feature>
<dbReference type="GO" id="GO:0035556">
    <property type="term" value="P:intracellular signal transduction"/>
    <property type="evidence" value="ECO:0007669"/>
    <property type="project" value="InterPro"/>
</dbReference>
<feature type="compositionally biased region" description="Polar residues" evidence="1">
    <location>
        <begin position="2310"/>
        <end position="2336"/>
    </location>
</feature>
<feature type="region of interest" description="Disordered" evidence="1">
    <location>
        <begin position="2219"/>
        <end position="2375"/>
    </location>
</feature>
<reference evidence="4" key="1">
    <citation type="journal article" date="2020" name="bioRxiv">
        <title>Comparative genomics of Chlamydomonas.</title>
        <authorList>
            <person name="Craig R.J."/>
            <person name="Hasan A.R."/>
            <person name="Ness R.W."/>
            <person name="Keightley P.D."/>
        </authorList>
    </citation>
    <scope>NUCLEOTIDE SEQUENCE</scope>
    <source>
        <strain evidence="4">SAG 7.73</strain>
    </source>
</reference>
<feature type="compositionally biased region" description="Pro residues" evidence="1">
    <location>
        <begin position="2351"/>
        <end position="2360"/>
    </location>
</feature>
<feature type="compositionally biased region" description="Gly residues" evidence="1">
    <location>
        <begin position="4477"/>
        <end position="4487"/>
    </location>
</feature>
<dbReference type="Pfam" id="PF00211">
    <property type="entry name" value="Guanylate_cyc"/>
    <property type="match status" value="2"/>
</dbReference>
<keyword evidence="2" id="KW-0472">Membrane</keyword>
<feature type="region of interest" description="Disordered" evidence="1">
    <location>
        <begin position="852"/>
        <end position="896"/>
    </location>
</feature>
<dbReference type="InterPro" id="IPR001054">
    <property type="entry name" value="A/G_cyclase"/>
</dbReference>
<feature type="region of interest" description="Disordered" evidence="1">
    <location>
        <begin position="4185"/>
        <end position="4216"/>
    </location>
</feature>
<evidence type="ECO:0000313" key="4">
    <source>
        <dbReference type="EMBL" id="KAG2436965.1"/>
    </source>
</evidence>
<gene>
    <name evidence="4" type="ORF">HXX76_006480</name>
</gene>
<evidence type="ECO:0000313" key="5">
    <source>
        <dbReference type="Proteomes" id="UP000650467"/>
    </source>
</evidence>
<feature type="compositionally biased region" description="Low complexity" evidence="1">
    <location>
        <begin position="3316"/>
        <end position="3329"/>
    </location>
</feature>
<feature type="compositionally biased region" description="Gly residues" evidence="1">
    <location>
        <begin position="1816"/>
        <end position="1827"/>
    </location>
</feature>
<feature type="region of interest" description="Disordered" evidence="1">
    <location>
        <begin position="2864"/>
        <end position="3121"/>
    </location>
</feature>
<dbReference type="OrthoDB" id="542421at2759"/>